<dbReference type="EMBL" id="PSQE01000003">
    <property type="protein sequence ID" value="RHN65451.1"/>
    <property type="molecule type" value="Genomic_DNA"/>
</dbReference>
<dbReference type="Gramene" id="rna13290">
    <property type="protein sequence ID" value="RHN65451.1"/>
    <property type="gene ID" value="gene13290"/>
</dbReference>
<reference evidence="1" key="1">
    <citation type="journal article" date="2018" name="Nat. Plants">
        <title>Whole-genome landscape of Medicago truncatula symbiotic genes.</title>
        <authorList>
            <person name="Pecrix Y."/>
            <person name="Gamas P."/>
            <person name="Carrere S."/>
        </authorList>
    </citation>
    <scope>NUCLEOTIDE SEQUENCE</scope>
    <source>
        <tissue evidence="1">Leaves</tissue>
    </source>
</reference>
<evidence type="ECO:0000313" key="1">
    <source>
        <dbReference type="EMBL" id="RHN65451.1"/>
    </source>
</evidence>
<proteinExistence type="predicted"/>
<comment type="caution">
    <text evidence="1">The sequence shown here is derived from an EMBL/GenBank/DDBJ whole genome shotgun (WGS) entry which is preliminary data.</text>
</comment>
<sequence>MEYVRFDLQYHRRTLMVAMHHMLGLPSLHDTRSQRGQEGIFHKD</sequence>
<gene>
    <name evidence="1" type="ORF">MtrunA17_Chr3g0080041</name>
</gene>
<organism evidence="1">
    <name type="scientific">Medicago truncatula</name>
    <name type="common">Barrel medic</name>
    <name type="synonym">Medicago tribuloides</name>
    <dbReference type="NCBI Taxonomy" id="3880"/>
    <lineage>
        <taxon>Eukaryota</taxon>
        <taxon>Viridiplantae</taxon>
        <taxon>Streptophyta</taxon>
        <taxon>Embryophyta</taxon>
        <taxon>Tracheophyta</taxon>
        <taxon>Spermatophyta</taxon>
        <taxon>Magnoliopsida</taxon>
        <taxon>eudicotyledons</taxon>
        <taxon>Gunneridae</taxon>
        <taxon>Pentapetalae</taxon>
        <taxon>rosids</taxon>
        <taxon>fabids</taxon>
        <taxon>Fabales</taxon>
        <taxon>Fabaceae</taxon>
        <taxon>Papilionoideae</taxon>
        <taxon>50 kb inversion clade</taxon>
        <taxon>NPAAA clade</taxon>
        <taxon>Hologalegina</taxon>
        <taxon>IRL clade</taxon>
        <taxon>Trifolieae</taxon>
        <taxon>Medicago</taxon>
    </lineage>
</organism>
<accession>A0A396IKU9</accession>
<protein>
    <submittedName>
        <fullName evidence="1">Uncharacterized protein</fullName>
    </submittedName>
</protein>
<name>A0A396IKU9_MEDTR</name>
<dbReference type="AlphaFoldDB" id="A0A396IKU9"/>
<dbReference type="Proteomes" id="UP000265566">
    <property type="component" value="Chromosome 3"/>
</dbReference>